<evidence type="ECO:0000256" key="2">
    <source>
        <dbReference type="ARBA" id="ARBA00023125"/>
    </source>
</evidence>
<dbReference type="AlphaFoldDB" id="M5TU20"/>
<sequence length="420" mass="47516">MASLRKESDRGRTGWRLQFRQSGKRRSLWLGAMSKRAAEGVARHVEELVRASAANVQPEAEAAKWARGVDERIHKSLVKWGLTSPRVVVAEEDRYAGSFFERLITEKWEGLTARNYRQGASSFTERFGADRLLSTITPVEFGQWHQWMRKQGLAEATANKRAKMVRTMLKEAVRRKIIDENPGSDTKIGGEVNRDRDHYITREDAGKILAKCDTEWALLFGLCRFAGLRCPTEVTGLKWSDVQWDDSRLRIDSQKTGLRFTPIFPEIKPLLDAAWDAAPEGSTYVISRYRDREANLRTQMHRITESAGLAAWQKTFVNLRASCRTDLQDRFPDHCVNTWLGHSSRVAERHYLQTTDAHWQRAIEEPVGGVIGGVISADLRESGAPSEADDTEKTLCLAGADDSQGETRHAQVDSNHRPTD</sequence>
<evidence type="ECO:0000259" key="6">
    <source>
        <dbReference type="PROSITE" id="PS51898"/>
    </source>
</evidence>
<dbReference type="GO" id="GO:0006310">
    <property type="term" value="P:DNA recombination"/>
    <property type="evidence" value="ECO:0007669"/>
    <property type="project" value="UniProtKB-KW"/>
</dbReference>
<dbReference type="InterPro" id="IPR010998">
    <property type="entry name" value="Integrase_recombinase_N"/>
</dbReference>
<dbReference type="Pfam" id="PF13102">
    <property type="entry name" value="Phage_int_SAM_5"/>
    <property type="match status" value="1"/>
</dbReference>
<accession>M5TU20</accession>
<dbReference type="Proteomes" id="UP000011885">
    <property type="component" value="Unassembled WGS sequence"/>
</dbReference>
<dbReference type="CDD" id="cd00397">
    <property type="entry name" value="DNA_BRE_C"/>
    <property type="match status" value="1"/>
</dbReference>
<evidence type="ECO:0000256" key="3">
    <source>
        <dbReference type="ARBA" id="ARBA00023172"/>
    </source>
</evidence>
<organism evidence="8 9">
    <name type="scientific">Rhodopirellula sallentina SM41</name>
    <dbReference type="NCBI Taxonomy" id="1263870"/>
    <lineage>
        <taxon>Bacteria</taxon>
        <taxon>Pseudomonadati</taxon>
        <taxon>Planctomycetota</taxon>
        <taxon>Planctomycetia</taxon>
        <taxon>Pirellulales</taxon>
        <taxon>Pirellulaceae</taxon>
        <taxon>Rhodopirellula</taxon>
    </lineage>
</organism>
<reference evidence="8 9" key="1">
    <citation type="journal article" date="2013" name="Mar. Genomics">
        <title>Expression of sulfatases in Rhodopirellula baltica and the diversity of sulfatases in the genus Rhodopirellula.</title>
        <authorList>
            <person name="Wegner C.E."/>
            <person name="Richter-Heitmann T."/>
            <person name="Klindworth A."/>
            <person name="Klockow C."/>
            <person name="Richter M."/>
            <person name="Achstetter T."/>
            <person name="Glockner F.O."/>
            <person name="Harder J."/>
        </authorList>
    </citation>
    <scope>NUCLEOTIDE SEQUENCE [LARGE SCALE GENOMIC DNA]</scope>
    <source>
        <strain evidence="8 9">SM41</strain>
    </source>
</reference>
<name>M5TU20_9BACT</name>
<feature type="compositionally biased region" description="Basic and acidic residues" evidence="5">
    <location>
        <begin position="405"/>
        <end position="420"/>
    </location>
</feature>
<keyword evidence="2 4" id="KW-0238">DNA-binding</keyword>
<dbReference type="InterPro" id="IPR002104">
    <property type="entry name" value="Integrase_catalytic"/>
</dbReference>
<evidence type="ECO:0000256" key="4">
    <source>
        <dbReference type="PROSITE-ProRule" id="PRU01248"/>
    </source>
</evidence>
<keyword evidence="1" id="KW-0229">DNA integration</keyword>
<keyword evidence="3" id="KW-0233">DNA recombination</keyword>
<comment type="caution">
    <text evidence="8">The sequence shown here is derived from an EMBL/GenBank/DDBJ whole genome shotgun (WGS) entry which is preliminary data.</text>
</comment>
<feature type="domain" description="Tyr recombinase" evidence="6">
    <location>
        <begin position="195"/>
        <end position="364"/>
    </location>
</feature>
<dbReference type="InterPro" id="IPR011010">
    <property type="entry name" value="DNA_brk_join_enz"/>
</dbReference>
<proteinExistence type="predicted"/>
<evidence type="ECO:0000313" key="9">
    <source>
        <dbReference type="Proteomes" id="UP000011885"/>
    </source>
</evidence>
<protein>
    <submittedName>
        <fullName evidence="8">Integrase family protein</fullName>
    </submittedName>
</protein>
<evidence type="ECO:0000256" key="5">
    <source>
        <dbReference type="SAM" id="MobiDB-lite"/>
    </source>
</evidence>
<dbReference type="RefSeq" id="WP_008687133.1">
    <property type="nucleotide sequence ID" value="NZ_ANOH01000411.1"/>
</dbReference>
<dbReference type="PROSITE" id="PS51898">
    <property type="entry name" value="TYR_RECOMBINASE"/>
    <property type="match status" value="1"/>
</dbReference>
<dbReference type="GO" id="GO:0015074">
    <property type="term" value="P:DNA integration"/>
    <property type="evidence" value="ECO:0007669"/>
    <property type="project" value="UniProtKB-KW"/>
</dbReference>
<evidence type="ECO:0000259" key="7">
    <source>
        <dbReference type="PROSITE" id="PS51900"/>
    </source>
</evidence>
<dbReference type="EMBL" id="ANOH01000411">
    <property type="protein sequence ID" value="EMI52687.1"/>
    <property type="molecule type" value="Genomic_DNA"/>
</dbReference>
<feature type="region of interest" description="Disordered" evidence="5">
    <location>
        <begin position="398"/>
        <end position="420"/>
    </location>
</feature>
<dbReference type="SUPFAM" id="SSF56349">
    <property type="entry name" value="DNA breaking-rejoining enzymes"/>
    <property type="match status" value="1"/>
</dbReference>
<evidence type="ECO:0000256" key="1">
    <source>
        <dbReference type="ARBA" id="ARBA00022908"/>
    </source>
</evidence>
<dbReference type="InterPro" id="IPR025269">
    <property type="entry name" value="SAM-like_dom"/>
</dbReference>
<keyword evidence="9" id="KW-1185">Reference proteome</keyword>
<dbReference type="GO" id="GO:0003677">
    <property type="term" value="F:DNA binding"/>
    <property type="evidence" value="ECO:0007669"/>
    <property type="project" value="UniProtKB-UniRule"/>
</dbReference>
<evidence type="ECO:0000313" key="8">
    <source>
        <dbReference type="EMBL" id="EMI52687.1"/>
    </source>
</evidence>
<dbReference type="PANTHER" id="PTHR30349">
    <property type="entry name" value="PHAGE INTEGRASE-RELATED"/>
    <property type="match status" value="1"/>
</dbReference>
<dbReference type="Pfam" id="PF00589">
    <property type="entry name" value="Phage_integrase"/>
    <property type="match status" value="1"/>
</dbReference>
<gene>
    <name evidence="8" type="ORF">RSSM_05904</name>
</gene>
<dbReference type="Gene3D" id="1.10.150.130">
    <property type="match status" value="1"/>
</dbReference>
<feature type="domain" description="Core-binding (CB)" evidence="7">
    <location>
        <begin position="90"/>
        <end position="173"/>
    </location>
</feature>
<dbReference type="Gene3D" id="1.10.443.10">
    <property type="entry name" value="Intergrase catalytic core"/>
    <property type="match status" value="1"/>
</dbReference>
<dbReference type="InterPro" id="IPR013762">
    <property type="entry name" value="Integrase-like_cat_sf"/>
</dbReference>
<dbReference type="PROSITE" id="PS51900">
    <property type="entry name" value="CB"/>
    <property type="match status" value="1"/>
</dbReference>
<dbReference type="InterPro" id="IPR044068">
    <property type="entry name" value="CB"/>
</dbReference>
<dbReference type="InterPro" id="IPR050090">
    <property type="entry name" value="Tyrosine_recombinase_XerCD"/>
</dbReference>